<dbReference type="InterPro" id="IPR051600">
    <property type="entry name" value="Beta-PGM-like"/>
</dbReference>
<evidence type="ECO:0000256" key="8">
    <source>
        <dbReference type="ARBA" id="ARBA00044926"/>
    </source>
</evidence>
<proteinExistence type="inferred from homology"/>
<dbReference type="SFLD" id="SFLDG01129">
    <property type="entry name" value="C1.5:_HAD__Beta-PGM__Phosphata"/>
    <property type="match status" value="1"/>
</dbReference>
<dbReference type="InterPro" id="IPR010972">
    <property type="entry name" value="Beta-PGM"/>
</dbReference>
<comment type="similarity">
    <text evidence="2">Belongs to the HAD-like hydrolase superfamily. CbbY/CbbZ/Gph/YieH family.</text>
</comment>
<evidence type="ECO:0000256" key="4">
    <source>
        <dbReference type="ARBA" id="ARBA00022723"/>
    </source>
</evidence>
<keyword evidence="3" id="KW-0597">Phosphoprotein</keyword>
<dbReference type="SUPFAM" id="SSF56784">
    <property type="entry name" value="HAD-like"/>
    <property type="match status" value="1"/>
</dbReference>
<keyword evidence="7" id="KW-0119">Carbohydrate metabolism</keyword>
<evidence type="ECO:0000256" key="1">
    <source>
        <dbReference type="ARBA" id="ARBA00001946"/>
    </source>
</evidence>
<dbReference type="PANTHER" id="PTHR46193">
    <property type="entry name" value="6-PHOSPHOGLUCONATE PHOSPHATASE"/>
    <property type="match status" value="1"/>
</dbReference>
<evidence type="ECO:0000256" key="3">
    <source>
        <dbReference type="ARBA" id="ARBA00022553"/>
    </source>
</evidence>
<reference evidence="11 12" key="1">
    <citation type="submission" date="2021-03" db="EMBL/GenBank/DDBJ databases">
        <title>Genomic Encyclopedia of Type Strains, Phase IV (KMG-IV): sequencing the most valuable type-strain genomes for metagenomic binning, comparative biology and taxonomic classification.</title>
        <authorList>
            <person name="Goeker M."/>
        </authorList>
    </citation>
    <scope>NUCLEOTIDE SEQUENCE [LARGE SCALE GENOMIC DNA]</scope>
    <source>
        <strain evidence="11 12">DSM 25609</strain>
    </source>
</reference>
<evidence type="ECO:0000256" key="2">
    <source>
        <dbReference type="ARBA" id="ARBA00006171"/>
    </source>
</evidence>
<dbReference type="InterPro" id="IPR010976">
    <property type="entry name" value="B-phosphoglucomutase_hydrolase"/>
</dbReference>
<dbReference type="NCBIfam" id="TIGR01509">
    <property type="entry name" value="HAD-SF-IA-v3"/>
    <property type="match status" value="1"/>
</dbReference>
<dbReference type="EMBL" id="JAGGKX010000024">
    <property type="protein sequence ID" value="MBP1971354.1"/>
    <property type="molecule type" value="Genomic_DNA"/>
</dbReference>
<dbReference type="SFLD" id="SFLDS00003">
    <property type="entry name" value="Haloacid_Dehalogenase"/>
    <property type="match status" value="1"/>
</dbReference>
<dbReference type="InterPro" id="IPR023214">
    <property type="entry name" value="HAD_sf"/>
</dbReference>
<gene>
    <name evidence="11" type="ORF">J2Z83_003493</name>
</gene>
<evidence type="ECO:0000313" key="12">
    <source>
        <dbReference type="Proteomes" id="UP001519345"/>
    </source>
</evidence>
<dbReference type="PRINTS" id="PR00413">
    <property type="entry name" value="HADHALOGNASE"/>
</dbReference>
<evidence type="ECO:0000256" key="7">
    <source>
        <dbReference type="ARBA" id="ARBA00023277"/>
    </source>
</evidence>
<dbReference type="SFLD" id="SFLDG01135">
    <property type="entry name" value="C1.5.6:_HAD__Beta-PGM__Phospha"/>
    <property type="match status" value="1"/>
</dbReference>
<dbReference type="InterPro" id="IPR036412">
    <property type="entry name" value="HAD-like_sf"/>
</dbReference>
<dbReference type="Proteomes" id="UP001519345">
    <property type="component" value="Unassembled WGS sequence"/>
</dbReference>
<keyword evidence="6 11" id="KW-0413">Isomerase</keyword>
<dbReference type="Gene3D" id="1.10.150.240">
    <property type="entry name" value="Putative phosphatase, domain 2"/>
    <property type="match status" value="1"/>
</dbReference>
<comment type="caution">
    <text evidence="11">The sequence shown here is derived from an EMBL/GenBank/DDBJ whole genome shotgun (WGS) entry which is preliminary data.</text>
</comment>
<dbReference type="RefSeq" id="WP_209464415.1">
    <property type="nucleotide sequence ID" value="NZ_CP110224.1"/>
</dbReference>
<keyword evidence="12" id="KW-1185">Reference proteome</keyword>
<dbReference type="EC" id="5.4.2.6" evidence="9"/>
<evidence type="ECO:0000256" key="5">
    <source>
        <dbReference type="ARBA" id="ARBA00022842"/>
    </source>
</evidence>
<dbReference type="NCBIfam" id="TIGR01990">
    <property type="entry name" value="bPGM"/>
    <property type="match status" value="1"/>
</dbReference>
<dbReference type="CDD" id="cd02598">
    <property type="entry name" value="HAD_BPGM"/>
    <property type="match status" value="1"/>
</dbReference>
<organism evidence="11 12">
    <name type="scientific">Virgibacillus natechei</name>
    <dbReference type="NCBI Taxonomy" id="1216297"/>
    <lineage>
        <taxon>Bacteria</taxon>
        <taxon>Bacillati</taxon>
        <taxon>Bacillota</taxon>
        <taxon>Bacilli</taxon>
        <taxon>Bacillales</taxon>
        <taxon>Bacillaceae</taxon>
        <taxon>Virgibacillus</taxon>
    </lineage>
</organism>
<evidence type="ECO:0000256" key="10">
    <source>
        <dbReference type="ARBA" id="ARBA00044991"/>
    </source>
</evidence>
<evidence type="ECO:0000256" key="6">
    <source>
        <dbReference type="ARBA" id="ARBA00023235"/>
    </source>
</evidence>
<comment type="catalytic activity">
    <reaction evidence="8">
        <text>beta-D-glucose 1-phosphate = beta-D-glucose 6-phosphate</text>
        <dbReference type="Rhea" id="RHEA:20113"/>
        <dbReference type="ChEBI" id="CHEBI:57684"/>
        <dbReference type="ChEBI" id="CHEBI:58247"/>
        <dbReference type="EC" id="5.4.2.6"/>
    </reaction>
</comment>
<sequence>MLKAVLFDLDGVITDTAEFHFQAWKSMANSIDIDFDREFNEGLKGISRIDSLNKILKYGGVLEKYSDNQKMALANSKNAEYVELLSELKPDAIYPGIKELLDTLKMEEIKIGLTSSSKNGPRILDKLEINHYFDTVVNPALIENGKPAPDIFLSAAEELGVKPEDCIGIEDSESGITAIKDANMFAVGVGTEEVMEKAGADLIYKHTGELEFSGLLHSFKQTIS</sequence>
<accession>A0ABS4IKB3</accession>
<dbReference type="GO" id="GO:0008801">
    <property type="term" value="F:beta-phosphoglucomutase activity"/>
    <property type="evidence" value="ECO:0007669"/>
    <property type="project" value="UniProtKB-EC"/>
</dbReference>
<dbReference type="NCBIfam" id="TIGR02009">
    <property type="entry name" value="PGMB-YQAB-SF"/>
    <property type="match status" value="1"/>
</dbReference>
<name>A0ABS4IKB3_9BACI</name>
<evidence type="ECO:0000313" key="11">
    <source>
        <dbReference type="EMBL" id="MBP1971354.1"/>
    </source>
</evidence>
<dbReference type="Pfam" id="PF00702">
    <property type="entry name" value="Hydrolase"/>
    <property type="match status" value="1"/>
</dbReference>
<dbReference type="InterPro" id="IPR023198">
    <property type="entry name" value="PGP-like_dom2"/>
</dbReference>
<evidence type="ECO:0000256" key="9">
    <source>
        <dbReference type="ARBA" id="ARBA00044968"/>
    </source>
</evidence>
<dbReference type="SFLD" id="SFLDF00046">
    <property type="entry name" value="beta-phosphoglucomutase"/>
    <property type="match status" value="1"/>
</dbReference>
<dbReference type="InterPro" id="IPR006439">
    <property type="entry name" value="HAD-SF_hydro_IA"/>
</dbReference>
<dbReference type="Gene3D" id="3.40.50.1000">
    <property type="entry name" value="HAD superfamily/HAD-like"/>
    <property type="match status" value="1"/>
</dbReference>
<protein>
    <recommendedName>
        <fullName evidence="10">Beta-phosphoglucomutase</fullName>
        <ecNumber evidence="9">5.4.2.6</ecNumber>
    </recommendedName>
</protein>
<comment type="cofactor">
    <cofactor evidence="1">
        <name>Mg(2+)</name>
        <dbReference type="ChEBI" id="CHEBI:18420"/>
    </cofactor>
</comment>
<keyword evidence="4" id="KW-0479">Metal-binding</keyword>
<keyword evidence="5" id="KW-0460">Magnesium</keyword>
<dbReference type="PANTHER" id="PTHR46193:SF18">
    <property type="entry name" value="HEXITOL PHOSPHATASE B"/>
    <property type="match status" value="1"/>
</dbReference>